<keyword evidence="1" id="KW-0304">Gas vesicle</keyword>
<sequence>MSSFTEASGATGAAGPGGTTACYVYGIVPEDVEISEDAVGVGEPPGRIKLVRHGEIAALISDVDVDRPLGRAQDLVAHEQLLDAAAAEVPVLPLRFGAVVTTADAVVEELLAPHHDQFAAALKEIEGRTQYVLKARYLERPVLMEVLSENPEAGHLRDRIRDLPEDATRNERIRLGEIITYAISAKREADSQDVVDRFASCTAAAVVREPTHERDAAHVAFLVEDERQADFDRCVEDLRRDWADRAEIRLLGPMAPYDFVVTQR</sequence>
<evidence type="ECO:0000313" key="5">
    <source>
        <dbReference type="Proteomes" id="UP000603904"/>
    </source>
</evidence>
<evidence type="ECO:0000313" key="4">
    <source>
        <dbReference type="EMBL" id="GIH40994.1"/>
    </source>
</evidence>
<name>A0ABQ4G1S3_9ACTN</name>
<proteinExistence type="inferred from homology"/>
<protein>
    <submittedName>
        <fullName evidence="4">Gas vesicle protein</fullName>
    </submittedName>
</protein>
<dbReference type="Proteomes" id="UP000603904">
    <property type="component" value="Unassembled WGS sequence"/>
</dbReference>
<dbReference type="EMBL" id="BOOC01000018">
    <property type="protein sequence ID" value="GIH40994.1"/>
    <property type="molecule type" value="Genomic_DNA"/>
</dbReference>
<dbReference type="Pfam" id="PF06386">
    <property type="entry name" value="GvpL_GvpF"/>
    <property type="match status" value="1"/>
</dbReference>
<dbReference type="InterPro" id="IPR009430">
    <property type="entry name" value="GvpL/GvpF"/>
</dbReference>
<evidence type="ECO:0000256" key="1">
    <source>
        <dbReference type="ARBA" id="ARBA00022987"/>
    </source>
</evidence>
<dbReference type="PANTHER" id="PTHR36852:SF1">
    <property type="entry name" value="PROTEIN GVPL 2"/>
    <property type="match status" value="1"/>
</dbReference>
<keyword evidence="5" id="KW-1185">Reference proteome</keyword>
<dbReference type="RefSeq" id="WP_204058370.1">
    <property type="nucleotide sequence ID" value="NZ_BAAAGP010000010.1"/>
</dbReference>
<evidence type="ECO:0000256" key="2">
    <source>
        <dbReference type="ARBA" id="ARBA00035108"/>
    </source>
</evidence>
<gene>
    <name evidence="4" type="ORF">Mco01_39940</name>
</gene>
<accession>A0ABQ4G1S3</accession>
<comment type="similarity">
    <text evidence="3">Belongs to the gas vesicle GvpF/GvpL family.</text>
</comment>
<evidence type="ECO:0000256" key="3">
    <source>
        <dbReference type="ARBA" id="ARBA00035643"/>
    </source>
</evidence>
<comment type="subcellular location">
    <subcellularLocation>
        <location evidence="2">Gas vesicle</location>
    </subcellularLocation>
</comment>
<organism evidence="4 5">
    <name type="scientific">Microbispora corallina</name>
    <dbReference type="NCBI Taxonomy" id="83302"/>
    <lineage>
        <taxon>Bacteria</taxon>
        <taxon>Bacillati</taxon>
        <taxon>Actinomycetota</taxon>
        <taxon>Actinomycetes</taxon>
        <taxon>Streptosporangiales</taxon>
        <taxon>Streptosporangiaceae</taxon>
        <taxon>Microbispora</taxon>
    </lineage>
</organism>
<dbReference type="PANTHER" id="PTHR36852">
    <property type="entry name" value="PROTEIN GVPL 2"/>
    <property type="match status" value="1"/>
</dbReference>
<reference evidence="4 5" key="1">
    <citation type="submission" date="2021-01" db="EMBL/GenBank/DDBJ databases">
        <title>Whole genome shotgun sequence of Microbispora corallina NBRC 16416.</title>
        <authorList>
            <person name="Komaki H."/>
            <person name="Tamura T."/>
        </authorList>
    </citation>
    <scope>NUCLEOTIDE SEQUENCE [LARGE SCALE GENOMIC DNA]</scope>
    <source>
        <strain evidence="4 5">NBRC 16416</strain>
    </source>
</reference>
<comment type="caution">
    <text evidence="4">The sequence shown here is derived from an EMBL/GenBank/DDBJ whole genome shotgun (WGS) entry which is preliminary data.</text>
</comment>